<evidence type="ECO:0000259" key="7">
    <source>
        <dbReference type="Pfam" id="PF04138"/>
    </source>
</evidence>
<dbReference type="PANTHER" id="PTHR38459:SF5">
    <property type="entry name" value="CELL WALL TEICHOIC ACID GLYCOSYLATION PROTEIN GTCA"/>
    <property type="match status" value="1"/>
</dbReference>
<dbReference type="HOGENOM" id="CLU_083873_1_0_9"/>
<proteinExistence type="inferred from homology"/>
<feature type="transmembrane region" description="Helical" evidence="6">
    <location>
        <begin position="97"/>
        <end position="121"/>
    </location>
</feature>
<dbReference type="Proteomes" id="UP000002371">
    <property type="component" value="Chromosome"/>
</dbReference>
<sequence length="193" mass="22569">MANNKKDVTAVDQAQIRRLGQKLIKRHRNLWVYMVFGFVAALINTLVFMVLHSWWHNVMVISNTIAFIVSNLASFWFNQKAVFINNVDHEHSTWHKLIVFFTYRVISLIPDTLIMLVGLSWLHLNALLVKIIDQILVGVFNYLTTRSVFQKQEHTMIERAKMRIQEQKIKETAKIKTVSLFFYSKSFGLLSLS</sequence>
<comment type="similarity">
    <text evidence="2">Belongs to the GtrA family.</text>
</comment>
<feature type="transmembrane region" description="Helical" evidence="6">
    <location>
        <begin position="30"/>
        <end position="52"/>
    </location>
</feature>
<reference key="2">
    <citation type="submission" date="2010-03" db="EMBL/GenBank/DDBJ databases">
        <title>Genome Sequence of Lactobacillus crispatus ST1.</title>
        <authorList>
            <person name="Ojala T."/>
            <person name="Kuparinen V."/>
            <person name="Koskinen J.P."/>
            <person name="Alatalo E."/>
            <person name="Holm L."/>
            <person name="Auvinen P."/>
            <person name="Edelman S."/>
            <person name="Westerlund-Wikstroem B."/>
            <person name="Korhonen T.K."/>
            <person name="Paulin L."/>
            <person name="Kankainen M."/>
        </authorList>
    </citation>
    <scope>NUCLEOTIDE SEQUENCE</scope>
    <source>
        <strain>ST1</strain>
    </source>
</reference>
<comment type="subcellular location">
    <subcellularLocation>
        <location evidence="1">Membrane</location>
        <topology evidence="1">Multi-pass membrane protein</topology>
    </subcellularLocation>
</comment>
<reference evidence="8 9" key="1">
    <citation type="journal article" date="2010" name="J. Bacteriol.">
        <title>Genome sequence of Lactobacillus crispatus ST1.</title>
        <authorList>
            <person name="Ojala T."/>
            <person name="Kuparinen V."/>
            <person name="Koskinen J.P."/>
            <person name="Alatalo E."/>
            <person name="Holm L."/>
            <person name="Auvinen P."/>
            <person name="Edelman S."/>
            <person name="Westerlund-Wikstrom B."/>
            <person name="Korhonen T.K."/>
            <person name="Paulin L."/>
            <person name="Kankainen M."/>
        </authorList>
    </citation>
    <scope>NUCLEOTIDE SEQUENCE [LARGE SCALE GENOMIC DNA]</scope>
    <source>
        <strain evidence="8 9">ST1</strain>
    </source>
</reference>
<evidence type="ECO:0000313" key="8">
    <source>
        <dbReference type="EMBL" id="CBL50072.1"/>
    </source>
</evidence>
<keyword evidence="3 6" id="KW-0812">Transmembrane</keyword>
<dbReference type="Pfam" id="PF04138">
    <property type="entry name" value="GtrA_DPMS_TM"/>
    <property type="match status" value="1"/>
</dbReference>
<evidence type="ECO:0000256" key="5">
    <source>
        <dbReference type="ARBA" id="ARBA00023136"/>
    </source>
</evidence>
<name>D5H237_LACCS</name>
<dbReference type="eggNOG" id="COG2246">
    <property type="taxonomic scope" value="Bacteria"/>
</dbReference>
<keyword evidence="5 6" id="KW-0472">Membrane</keyword>
<evidence type="ECO:0000256" key="6">
    <source>
        <dbReference type="SAM" id="Phobius"/>
    </source>
</evidence>
<protein>
    <submittedName>
        <fullName evidence="8">Cell wall teichoic acid glycosylation protein</fullName>
    </submittedName>
</protein>
<dbReference type="InterPro" id="IPR007267">
    <property type="entry name" value="GtrA_DPMS_TM"/>
</dbReference>
<dbReference type="AlphaFoldDB" id="D5H237"/>
<dbReference type="RefSeq" id="WP_013086021.1">
    <property type="nucleotide sequence ID" value="NC_014106.1"/>
</dbReference>
<feature type="transmembrane region" description="Helical" evidence="6">
    <location>
        <begin position="58"/>
        <end position="77"/>
    </location>
</feature>
<dbReference type="EMBL" id="FN692037">
    <property type="protein sequence ID" value="CBL50072.1"/>
    <property type="molecule type" value="Genomic_DNA"/>
</dbReference>
<evidence type="ECO:0000313" key="9">
    <source>
        <dbReference type="Proteomes" id="UP000002371"/>
    </source>
</evidence>
<gene>
    <name evidence="8" type="ordered locus">LCRIS_00625</name>
</gene>
<keyword evidence="4 6" id="KW-1133">Transmembrane helix</keyword>
<evidence type="ECO:0000256" key="2">
    <source>
        <dbReference type="ARBA" id="ARBA00009399"/>
    </source>
</evidence>
<evidence type="ECO:0000256" key="1">
    <source>
        <dbReference type="ARBA" id="ARBA00004141"/>
    </source>
</evidence>
<dbReference type="GO" id="GO:0005886">
    <property type="term" value="C:plasma membrane"/>
    <property type="evidence" value="ECO:0007669"/>
    <property type="project" value="TreeGrafter"/>
</dbReference>
<evidence type="ECO:0000256" key="3">
    <source>
        <dbReference type="ARBA" id="ARBA00022692"/>
    </source>
</evidence>
<organism evidence="8 9">
    <name type="scientific">Lactobacillus crispatus (strain ST1)</name>
    <dbReference type="NCBI Taxonomy" id="748671"/>
    <lineage>
        <taxon>Bacteria</taxon>
        <taxon>Bacillati</taxon>
        <taxon>Bacillota</taxon>
        <taxon>Bacilli</taxon>
        <taxon>Lactobacillales</taxon>
        <taxon>Lactobacillaceae</taxon>
        <taxon>Lactobacillus</taxon>
    </lineage>
</organism>
<dbReference type="GO" id="GO:0000271">
    <property type="term" value="P:polysaccharide biosynthetic process"/>
    <property type="evidence" value="ECO:0007669"/>
    <property type="project" value="InterPro"/>
</dbReference>
<feature type="domain" description="GtrA/DPMS transmembrane" evidence="7">
    <location>
        <begin position="33"/>
        <end position="147"/>
    </location>
</feature>
<accession>D5H237</accession>
<dbReference type="PANTHER" id="PTHR38459">
    <property type="entry name" value="PROPHAGE BACTOPRENOL-LINKED GLUCOSE TRANSLOCASE HOMOLOG"/>
    <property type="match status" value="1"/>
</dbReference>
<dbReference type="InterPro" id="IPR051401">
    <property type="entry name" value="GtrA_CellWall_Glycosyl"/>
</dbReference>
<dbReference type="KEGG" id="lcr:LCRIS_00625"/>
<dbReference type="PATRIC" id="fig|748671.3.peg.604"/>
<evidence type="ECO:0000256" key="4">
    <source>
        <dbReference type="ARBA" id="ARBA00022989"/>
    </source>
</evidence>